<keyword evidence="2" id="KW-1185">Reference proteome</keyword>
<organism evidence="1 2">
    <name type="scientific">Paenibacillus sedimenti</name>
    <dbReference type="NCBI Taxonomy" id="2770274"/>
    <lineage>
        <taxon>Bacteria</taxon>
        <taxon>Bacillati</taxon>
        <taxon>Bacillota</taxon>
        <taxon>Bacilli</taxon>
        <taxon>Bacillales</taxon>
        <taxon>Paenibacillaceae</taxon>
        <taxon>Paenibacillus</taxon>
    </lineage>
</organism>
<dbReference type="RefSeq" id="WP_188175981.1">
    <property type="nucleotide sequence ID" value="NZ_JACVVD010000006.1"/>
</dbReference>
<dbReference type="SUPFAM" id="SSF55729">
    <property type="entry name" value="Acyl-CoA N-acyltransferases (Nat)"/>
    <property type="match status" value="1"/>
</dbReference>
<comment type="caution">
    <text evidence="1">The sequence shown here is derived from an EMBL/GenBank/DDBJ whole genome shotgun (WGS) entry which is preliminary data.</text>
</comment>
<reference evidence="1" key="1">
    <citation type="submission" date="2020-09" db="EMBL/GenBank/DDBJ databases">
        <title>Draft Genome Sequence of Paenibacillus sp. WST5.</title>
        <authorList>
            <person name="Bao Z."/>
        </authorList>
    </citation>
    <scope>NUCLEOTIDE SEQUENCE</scope>
    <source>
        <strain evidence="1">WST5</strain>
    </source>
</reference>
<accession>A0A926QL97</accession>
<dbReference type="Proteomes" id="UP000650466">
    <property type="component" value="Unassembled WGS sequence"/>
</dbReference>
<dbReference type="AlphaFoldDB" id="A0A926QL97"/>
<proteinExistence type="predicted"/>
<evidence type="ECO:0000313" key="1">
    <source>
        <dbReference type="EMBL" id="MBD0382209.1"/>
    </source>
</evidence>
<protein>
    <submittedName>
        <fullName evidence="1">GNAT family N-acetyltransferase</fullName>
    </submittedName>
</protein>
<sequence length="225" mass="25792">MYNHLELMKIQAEVLYVHDHAGRIITINEHVNQPAPRFFWGQTNTGRVIRFRSDVPNKVVRDILQIMDRDEPTEQLANVINVLEKDKGISGFWIGPAYAFNEIVTDYTDATLVTEDNKFFLEHGFSSLLSELKFREPCYMVTENNIAVSVCFSARNSDKAAEAGVETLEDYRGKAYAIRVASSWAQAIRQSQRIPLYSTSWDNYSSQSVAKRLRLHLYGTDISIY</sequence>
<dbReference type="InterPro" id="IPR027365">
    <property type="entry name" value="GNAT_acetyltra_YdfB-like"/>
</dbReference>
<dbReference type="InterPro" id="IPR016181">
    <property type="entry name" value="Acyl_CoA_acyltransferase"/>
</dbReference>
<dbReference type="Gene3D" id="3.40.630.30">
    <property type="match status" value="1"/>
</dbReference>
<dbReference type="EMBL" id="JACVVD010000006">
    <property type="protein sequence ID" value="MBD0382209.1"/>
    <property type="molecule type" value="Genomic_DNA"/>
</dbReference>
<evidence type="ECO:0000313" key="2">
    <source>
        <dbReference type="Proteomes" id="UP000650466"/>
    </source>
</evidence>
<gene>
    <name evidence="1" type="ORF">ICC18_19005</name>
</gene>
<name>A0A926QL97_9BACL</name>
<dbReference type="Pfam" id="PF12746">
    <property type="entry name" value="GNAT_acetyltran"/>
    <property type="match status" value="1"/>
</dbReference>